<gene>
    <name evidence="5" type="ORF">D8S82_11985</name>
</gene>
<dbReference type="PRINTS" id="PR00733">
    <property type="entry name" value="GLHYDRLASE6"/>
</dbReference>
<evidence type="ECO:0000313" key="5">
    <source>
        <dbReference type="EMBL" id="TQR86297.1"/>
    </source>
</evidence>
<keyword evidence="3" id="KW-0119">Carbohydrate metabolism</keyword>
<dbReference type="Pfam" id="PF01341">
    <property type="entry name" value="Glyco_hydro_6"/>
    <property type="match status" value="1"/>
</dbReference>
<reference evidence="5 6" key="1">
    <citation type="submission" date="2018-10" db="EMBL/GenBank/DDBJ databases">
        <title>Draft genome of Mycobacterium hodleri strain B.</title>
        <authorList>
            <person name="Amande T.J."/>
            <person name="Mcgenity T.J."/>
        </authorList>
    </citation>
    <scope>NUCLEOTIDE SEQUENCE [LARGE SCALE GENOMIC DNA]</scope>
    <source>
        <strain evidence="5 6">B</strain>
    </source>
</reference>
<dbReference type="Gene3D" id="3.20.20.40">
    <property type="entry name" value="1, 4-beta cellobiohydrolase"/>
    <property type="match status" value="1"/>
</dbReference>
<feature type="transmembrane region" description="Helical" evidence="4">
    <location>
        <begin position="7"/>
        <end position="30"/>
    </location>
</feature>
<evidence type="ECO:0000256" key="3">
    <source>
        <dbReference type="RuleBase" id="RU361186"/>
    </source>
</evidence>
<evidence type="ECO:0000256" key="1">
    <source>
        <dbReference type="PIRSR" id="PIRSR001100-1"/>
    </source>
</evidence>
<accession>A0A544W225</accession>
<sequence length="349" mass="36165">MSKTIHALRLLTSTVSAWVVVFCVVVVIGVEASNPWTGHVAVLPHQMPADTRLVSDDNPLGGNGFYVDPNSSAAAAARQAEPPSAELQSIAQTPQARWLTETTPTDQTAGAVAAYIGAAAAANAMPVIVLYALPHRDCGSFTAGGFSSGDEYRAWVAQVAAGVGKARVGVVLEPDALTAADCLPADQRQERTALLRDAVGALTANPNAAVYVDGGHSRWLTPDQLADRLRAVGVERARGFALNTSNFFSTDEEIGYGEAVSRLLNGAHYVVDTSRNGVGPAPDAPLNWCNPAGRAIGASPTTATAGAHADAYLWIKHPGESDGECGRGDPPSGVFMPGYAAALVRTAKG</sequence>
<keyword evidence="4" id="KW-1133">Transmembrane helix</keyword>
<protein>
    <recommendedName>
        <fullName evidence="3">Glucanase</fullName>
        <ecNumber evidence="3">3.2.1.-</ecNumber>
    </recommendedName>
</protein>
<comment type="similarity">
    <text evidence="3">Belongs to the glycosyl hydrolase family 6.</text>
</comment>
<dbReference type="EC" id="3.2.1.-" evidence="3"/>
<dbReference type="InterPro" id="IPR016288">
    <property type="entry name" value="Beta_cellobiohydrolase"/>
</dbReference>
<feature type="binding site" evidence="2">
    <location>
        <position position="219"/>
    </location>
    <ligand>
        <name>substrate</name>
    </ligand>
</feature>
<feature type="active site" description="Proton donor" evidence="1">
    <location>
        <position position="175"/>
    </location>
</feature>
<dbReference type="Proteomes" id="UP000315759">
    <property type="component" value="Unassembled WGS sequence"/>
</dbReference>
<name>A0A544W225_9MYCO</name>
<keyword evidence="3" id="KW-0624">Polysaccharide degradation</keyword>
<keyword evidence="3" id="KW-0136">Cellulose degradation</keyword>
<dbReference type="PANTHER" id="PTHR34876:SF4">
    <property type="entry name" value="1,4-BETA-D-GLUCAN CELLOBIOHYDROLASE C-RELATED"/>
    <property type="match status" value="1"/>
</dbReference>
<evidence type="ECO:0000313" key="6">
    <source>
        <dbReference type="Proteomes" id="UP000315759"/>
    </source>
</evidence>
<feature type="binding site" evidence="2">
    <location>
        <position position="98"/>
    </location>
    <ligand>
        <name>substrate</name>
    </ligand>
</feature>
<comment type="caution">
    <text evidence="5">The sequence shown here is derived from an EMBL/GenBank/DDBJ whole genome shotgun (WGS) entry which is preliminary data.</text>
</comment>
<keyword evidence="4" id="KW-0472">Membrane</keyword>
<feature type="binding site" evidence="2">
    <location>
        <position position="288"/>
    </location>
    <ligand>
        <name>substrate</name>
    </ligand>
</feature>
<keyword evidence="4" id="KW-0812">Transmembrane</keyword>
<feature type="transmembrane region" description="Helical" evidence="4">
    <location>
        <begin position="112"/>
        <end position="133"/>
    </location>
</feature>
<proteinExistence type="inferred from homology"/>
<dbReference type="SUPFAM" id="SSF51989">
    <property type="entry name" value="Glycosyl hydrolases family 6, cellulases"/>
    <property type="match status" value="1"/>
</dbReference>
<feature type="binding site" evidence="2">
    <location>
        <position position="246"/>
    </location>
    <ligand>
        <name>substrate</name>
    </ligand>
</feature>
<dbReference type="GO" id="GO:0030245">
    <property type="term" value="P:cellulose catabolic process"/>
    <property type="evidence" value="ECO:0007669"/>
    <property type="project" value="UniProtKB-KW"/>
</dbReference>
<dbReference type="GO" id="GO:0004553">
    <property type="term" value="F:hydrolase activity, hydrolyzing O-glycosyl compounds"/>
    <property type="evidence" value="ECO:0007669"/>
    <property type="project" value="InterPro"/>
</dbReference>
<feature type="binding site" evidence="2">
    <location>
        <position position="216"/>
    </location>
    <ligand>
        <name>substrate</name>
    </ligand>
</feature>
<dbReference type="InterPro" id="IPR036434">
    <property type="entry name" value="Beta_cellobiohydrolase_sf"/>
</dbReference>
<keyword evidence="3" id="KW-0326">Glycosidase</keyword>
<dbReference type="EMBL" id="VIFX01000013">
    <property type="protein sequence ID" value="TQR86297.1"/>
    <property type="molecule type" value="Genomic_DNA"/>
</dbReference>
<dbReference type="PANTHER" id="PTHR34876">
    <property type="match status" value="1"/>
</dbReference>
<keyword evidence="6" id="KW-1185">Reference proteome</keyword>
<evidence type="ECO:0000256" key="2">
    <source>
        <dbReference type="PIRSR" id="PIRSR001100-2"/>
    </source>
</evidence>
<keyword evidence="3" id="KW-0378">Hydrolase</keyword>
<evidence type="ECO:0000256" key="4">
    <source>
        <dbReference type="SAM" id="Phobius"/>
    </source>
</evidence>
<dbReference type="RefSeq" id="WP_142552323.1">
    <property type="nucleotide sequence ID" value="NZ_VIFX01000013.1"/>
</dbReference>
<dbReference type="AlphaFoldDB" id="A0A544W225"/>
<feature type="binding site" evidence="2">
    <location>
        <position position="316"/>
    </location>
    <ligand>
        <name>substrate</name>
    </ligand>
</feature>
<dbReference type="PIRSF" id="PIRSF001100">
    <property type="entry name" value="Beta_cellobiohydrolase"/>
    <property type="match status" value="1"/>
</dbReference>
<feature type="active site" description="Proton acceptor" evidence="1">
    <location>
        <position position="322"/>
    </location>
</feature>
<feature type="binding site" evidence="2">
    <location>
        <position position="320"/>
    </location>
    <ligand>
        <name>substrate</name>
    </ligand>
</feature>
<organism evidence="5 6">
    <name type="scientific">Mycolicibacterium hodleri</name>
    <dbReference type="NCBI Taxonomy" id="49897"/>
    <lineage>
        <taxon>Bacteria</taxon>
        <taxon>Bacillati</taxon>
        <taxon>Actinomycetota</taxon>
        <taxon>Actinomycetes</taxon>
        <taxon>Mycobacteriales</taxon>
        <taxon>Mycobacteriaceae</taxon>
        <taxon>Mycolicibacterium</taxon>
    </lineage>
</organism>